<keyword evidence="9 15" id="KW-0862">Zinc</keyword>
<evidence type="ECO:0000256" key="7">
    <source>
        <dbReference type="ARBA" id="ARBA00022723"/>
    </source>
</evidence>
<comment type="subunit">
    <text evidence="3 15">Homodimer.</text>
</comment>
<evidence type="ECO:0000256" key="12">
    <source>
        <dbReference type="ARBA" id="ARBA00023285"/>
    </source>
</evidence>
<keyword evidence="12 15" id="KW-0170">Cobalt</keyword>
<accession>L2F7C9</accession>
<dbReference type="InterPro" id="IPR036264">
    <property type="entry name" value="Bact_exopeptidase_dim_dom"/>
</dbReference>
<dbReference type="SUPFAM" id="SSF53187">
    <property type="entry name" value="Zn-dependent exopeptidases"/>
    <property type="match status" value="1"/>
</dbReference>
<feature type="domain" description="Peptidase M20 dimerisation" evidence="16">
    <location>
        <begin position="184"/>
        <end position="290"/>
    </location>
</feature>
<dbReference type="GO" id="GO:0008270">
    <property type="term" value="F:zinc ion binding"/>
    <property type="evidence" value="ECO:0007669"/>
    <property type="project" value="UniProtKB-UniRule"/>
</dbReference>
<feature type="binding site" evidence="15">
    <location>
        <position position="108"/>
    </location>
    <ligand>
        <name>Zn(2+)</name>
        <dbReference type="ChEBI" id="CHEBI:29105"/>
        <label>1</label>
    </ligand>
</feature>
<sequence length="392" mass="42759">MTKTLNLSIELLKQPSITPKDENCQDIIAKRLKDVGFSSEFLYFGDKNDSGRNSEVKNLWARCGNQAPLVCFLGHTDVVPVGDVADWQFDPFTPTIKNGQLYARGASDMKTAIACFTVACENFIHNHPDHIGSIALLLTSDEEGPSINGTAKVIQTLTDRHEKIDYCLVGEPSSSKIVGDVIKNGRRGSLGGVLTVTGKQGHVAYPHLAVNPIHEASLALSELVGQTWDKGNAFFPPTTMQISNINAGTGANNVIPNTLTAEFNFRFSTETTEDELKQKTHAIFDKHFANAKATYQIDWKLSGQPFLTEQGKLVSACQNAIKTVMNIDTKLSTSGGTSDGRFVAPTGAQVVELGVLNATIHQINENVAVDDLEKLTQIYEQILKNLLLKRNC</sequence>
<comment type="pathway">
    <text evidence="1 15">Amino-acid biosynthesis; L-lysine biosynthesis via DAP pathway; LL-2,6-diaminopimelate from (S)-tetrahydrodipicolinate (succinylase route): step 3/3.</text>
</comment>
<evidence type="ECO:0000256" key="9">
    <source>
        <dbReference type="ARBA" id="ARBA00022833"/>
    </source>
</evidence>
<dbReference type="OrthoDB" id="9809784at2"/>
<dbReference type="EC" id="3.5.1.18" evidence="4 15"/>
<evidence type="ECO:0000256" key="2">
    <source>
        <dbReference type="ARBA" id="ARBA00006746"/>
    </source>
</evidence>
<dbReference type="InterPro" id="IPR050072">
    <property type="entry name" value="Peptidase_M20A"/>
</dbReference>
<dbReference type="GO" id="GO:0006526">
    <property type="term" value="P:L-arginine biosynthetic process"/>
    <property type="evidence" value="ECO:0007669"/>
    <property type="project" value="TreeGrafter"/>
</dbReference>
<dbReference type="InterPro" id="IPR002933">
    <property type="entry name" value="Peptidase_M20"/>
</dbReference>
<comment type="caution">
    <text evidence="17">The sequence shown here is derived from an EMBL/GenBank/DDBJ whole genome shotgun (WGS) entry which is preliminary data.</text>
</comment>
<feature type="active site" description="Proton acceptor" evidence="15">
    <location>
        <position position="142"/>
    </location>
</feature>
<dbReference type="PANTHER" id="PTHR43808:SF31">
    <property type="entry name" value="N-ACETYL-L-CITRULLINE DEACETYLASE"/>
    <property type="match status" value="1"/>
</dbReference>
<comment type="catalytic activity">
    <reaction evidence="14 15">
        <text>N-succinyl-(2S,6S)-2,6-diaminopimelate + H2O = (2S,6S)-2,6-diaminopimelate + succinate</text>
        <dbReference type="Rhea" id="RHEA:22608"/>
        <dbReference type="ChEBI" id="CHEBI:15377"/>
        <dbReference type="ChEBI" id="CHEBI:30031"/>
        <dbReference type="ChEBI" id="CHEBI:57609"/>
        <dbReference type="ChEBI" id="CHEBI:58087"/>
        <dbReference type="EC" id="3.5.1.18"/>
    </reaction>
</comment>
<evidence type="ECO:0000256" key="1">
    <source>
        <dbReference type="ARBA" id="ARBA00005130"/>
    </source>
</evidence>
<evidence type="ECO:0000313" key="18">
    <source>
        <dbReference type="Proteomes" id="UP000023795"/>
    </source>
</evidence>
<dbReference type="CDD" id="cd03891">
    <property type="entry name" value="M20_DapE_proteobac"/>
    <property type="match status" value="1"/>
</dbReference>
<evidence type="ECO:0000256" key="4">
    <source>
        <dbReference type="ARBA" id="ARBA00011921"/>
    </source>
</evidence>
<keyword evidence="18" id="KW-1185">Reference proteome</keyword>
<evidence type="ECO:0000256" key="6">
    <source>
        <dbReference type="ARBA" id="ARBA00022605"/>
    </source>
</evidence>
<dbReference type="GO" id="GO:0019877">
    <property type="term" value="P:diaminopimelate biosynthetic process"/>
    <property type="evidence" value="ECO:0007669"/>
    <property type="project" value="UniProtKB-UniRule"/>
</dbReference>
<feature type="active site" evidence="15">
    <location>
        <position position="77"/>
    </location>
</feature>
<comment type="function">
    <text evidence="15">Catalyzes the hydrolysis of N-succinyl-L,L-diaminopimelic acid (SDAP), forming succinate and LL-2,6-diaminopimelate (DAP), an intermediate involved in the bacterial biosynthesis of lysine and meso-diaminopimelic acid, an essential component of bacterial cell walls.</text>
</comment>
<dbReference type="InterPro" id="IPR005941">
    <property type="entry name" value="DapE_proteobac"/>
</dbReference>
<dbReference type="EMBL" id="ANIN01000001">
    <property type="protein sequence ID" value="ELA08810.1"/>
    <property type="molecule type" value="Genomic_DNA"/>
</dbReference>
<feature type="binding site" evidence="15">
    <location>
        <position position="108"/>
    </location>
    <ligand>
        <name>Zn(2+)</name>
        <dbReference type="ChEBI" id="CHEBI:29105"/>
        <label>2</label>
    </ligand>
</feature>
<dbReference type="GO" id="GO:0008777">
    <property type="term" value="F:acetylornithine deacetylase activity"/>
    <property type="evidence" value="ECO:0007669"/>
    <property type="project" value="TreeGrafter"/>
</dbReference>
<dbReference type="PANTHER" id="PTHR43808">
    <property type="entry name" value="ACETYLORNITHINE DEACETYLASE"/>
    <property type="match status" value="1"/>
</dbReference>
<evidence type="ECO:0000313" key="17">
    <source>
        <dbReference type="EMBL" id="ELA08810.1"/>
    </source>
</evidence>
<keyword evidence="8 15" id="KW-0378">Hydrolase</keyword>
<dbReference type="NCBIfam" id="NF009557">
    <property type="entry name" value="PRK13009.1"/>
    <property type="match status" value="1"/>
</dbReference>
<dbReference type="STRING" id="1230338.MOMA_00320"/>
<feature type="binding site" evidence="15">
    <location>
        <position position="171"/>
    </location>
    <ligand>
        <name>Zn(2+)</name>
        <dbReference type="ChEBI" id="CHEBI:29105"/>
        <label>1</label>
    </ligand>
</feature>
<gene>
    <name evidence="15" type="primary">dapE</name>
    <name evidence="17" type="ORF">MOMA_00320</name>
</gene>
<reference evidence="17 18" key="1">
    <citation type="journal article" date="2013" name="Genome Announc.">
        <title>Genome Sequence of Moraxella macacae 0408225, a Novel Bacterial Species Isolated from a Cynomolgus Macaque with Epistaxis.</title>
        <authorList>
            <person name="Ladner J.T."/>
            <person name="Whitehouse C.A."/>
            <person name="Koroleva G.I."/>
            <person name="Palacios G.F."/>
        </authorList>
    </citation>
    <scope>NUCLEOTIDE SEQUENCE [LARGE SCALE GENOMIC DNA]</scope>
    <source>
        <strain evidence="17 18">0408225</strain>
    </source>
</reference>
<comment type="similarity">
    <text evidence="2 15">Belongs to the peptidase M20A family. DapE subfamily.</text>
</comment>
<dbReference type="GO" id="GO:0009014">
    <property type="term" value="F:succinyl-diaminopimelate desuccinylase activity"/>
    <property type="evidence" value="ECO:0007669"/>
    <property type="project" value="UniProtKB-UniRule"/>
</dbReference>
<proteinExistence type="inferred from homology"/>
<dbReference type="eggNOG" id="COG0624">
    <property type="taxonomic scope" value="Bacteria"/>
</dbReference>
<dbReference type="Gene3D" id="3.40.630.10">
    <property type="entry name" value="Zn peptidases"/>
    <property type="match status" value="2"/>
</dbReference>
<dbReference type="FunFam" id="3.40.630.10:FF:000005">
    <property type="entry name" value="Succinyl-diaminopimelate desuccinylase"/>
    <property type="match status" value="1"/>
</dbReference>
<dbReference type="RefSeq" id="WP_009501186.1">
    <property type="nucleotide sequence ID" value="NZ_ANIN01000001.1"/>
</dbReference>
<name>L2F7C9_9GAMM</name>
<feature type="binding site" evidence="15">
    <location>
        <position position="143"/>
    </location>
    <ligand>
        <name>Zn(2+)</name>
        <dbReference type="ChEBI" id="CHEBI:29105"/>
        <label>2</label>
    </ligand>
</feature>
<evidence type="ECO:0000256" key="11">
    <source>
        <dbReference type="ARBA" id="ARBA00023154"/>
    </source>
</evidence>
<evidence type="ECO:0000256" key="13">
    <source>
        <dbReference type="ARBA" id="ARBA00031891"/>
    </source>
</evidence>
<dbReference type="GO" id="GO:0009089">
    <property type="term" value="P:lysine biosynthetic process via diaminopimelate"/>
    <property type="evidence" value="ECO:0007669"/>
    <property type="project" value="UniProtKB-UniRule"/>
</dbReference>
<dbReference type="UniPathway" id="UPA00034">
    <property type="reaction ID" value="UER00021"/>
</dbReference>
<keyword evidence="10 15" id="KW-0220">Diaminopimelate biosynthesis</keyword>
<evidence type="ECO:0000256" key="8">
    <source>
        <dbReference type="ARBA" id="ARBA00022801"/>
    </source>
</evidence>
<dbReference type="PATRIC" id="fig|1230338.3.peg.62"/>
<dbReference type="AlphaFoldDB" id="L2F7C9"/>
<keyword evidence="6 15" id="KW-0028">Amino-acid biosynthesis</keyword>
<comment type="cofactor">
    <cofactor evidence="15">
        <name>Zn(2+)</name>
        <dbReference type="ChEBI" id="CHEBI:29105"/>
    </cofactor>
    <cofactor evidence="15">
        <name>Co(2+)</name>
        <dbReference type="ChEBI" id="CHEBI:48828"/>
    </cofactor>
    <text evidence="15">Binds 2 Zn(2+) or Co(2+) ions per subunit.</text>
</comment>
<dbReference type="InterPro" id="IPR011650">
    <property type="entry name" value="Peptidase_M20_dimer"/>
</dbReference>
<protein>
    <recommendedName>
        <fullName evidence="5 15">Succinyl-diaminopimelate desuccinylase</fullName>
        <shortName evidence="15">SDAP desuccinylase</shortName>
        <ecNumber evidence="4 15">3.5.1.18</ecNumber>
    </recommendedName>
    <alternativeName>
        <fullName evidence="13 15">N-succinyl-LL-2,6-diaminoheptanedioate amidohydrolase</fullName>
    </alternativeName>
</protein>
<organism evidence="17 18">
    <name type="scientific">Moraxella macacae 0408225</name>
    <dbReference type="NCBI Taxonomy" id="1230338"/>
    <lineage>
        <taxon>Bacteria</taxon>
        <taxon>Pseudomonadati</taxon>
        <taxon>Pseudomonadota</taxon>
        <taxon>Gammaproteobacteria</taxon>
        <taxon>Moraxellales</taxon>
        <taxon>Moraxellaceae</taxon>
        <taxon>Moraxella</taxon>
    </lineage>
</organism>
<evidence type="ECO:0000256" key="15">
    <source>
        <dbReference type="HAMAP-Rule" id="MF_01690"/>
    </source>
</evidence>
<evidence type="ECO:0000256" key="5">
    <source>
        <dbReference type="ARBA" id="ARBA00022391"/>
    </source>
</evidence>
<keyword evidence="7 15" id="KW-0479">Metal-binding</keyword>
<evidence type="ECO:0000256" key="10">
    <source>
        <dbReference type="ARBA" id="ARBA00022915"/>
    </source>
</evidence>
<dbReference type="HAMAP" id="MF_01690">
    <property type="entry name" value="DapE"/>
    <property type="match status" value="1"/>
</dbReference>
<evidence type="ECO:0000256" key="14">
    <source>
        <dbReference type="ARBA" id="ARBA00051301"/>
    </source>
</evidence>
<feature type="binding site" evidence="15">
    <location>
        <position position="75"/>
    </location>
    <ligand>
        <name>Zn(2+)</name>
        <dbReference type="ChEBI" id="CHEBI:29105"/>
        <label>1</label>
    </ligand>
</feature>
<dbReference type="Pfam" id="PF01546">
    <property type="entry name" value="Peptidase_M20"/>
    <property type="match status" value="1"/>
</dbReference>
<evidence type="ECO:0000259" key="16">
    <source>
        <dbReference type="Pfam" id="PF07687"/>
    </source>
</evidence>
<keyword evidence="11 15" id="KW-0457">Lysine biosynthesis</keyword>
<dbReference type="Proteomes" id="UP000023795">
    <property type="component" value="Unassembled WGS sequence"/>
</dbReference>
<feature type="binding site" evidence="15">
    <location>
        <position position="361"/>
    </location>
    <ligand>
        <name>Zn(2+)</name>
        <dbReference type="ChEBI" id="CHEBI:29105"/>
        <label>2</label>
    </ligand>
</feature>
<dbReference type="NCBIfam" id="TIGR01246">
    <property type="entry name" value="dapE_proteo"/>
    <property type="match status" value="1"/>
</dbReference>
<dbReference type="SUPFAM" id="SSF55031">
    <property type="entry name" value="Bacterial exopeptidase dimerisation domain"/>
    <property type="match status" value="1"/>
</dbReference>
<evidence type="ECO:0000256" key="3">
    <source>
        <dbReference type="ARBA" id="ARBA00011738"/>
    </source>
</evidence>
<dbReference type="Pfam" id="PF07687">
    <property type="entry name" value="M20_dimer"/>
    <property type="match status" value="1"/>
</dbReference>
<dbReference type="GO" id="GO:0050897">
    <property type="term" value="F:cobalt ion binding"/>
    <property type="evidence" value="ECO:0007669"/>
    <property type="project" value="UniProtKB-UniRule"/>
</dbReference>